<dbReference type="EMBL" id="BANT01000004">
    <property type="protein sequence ID" value="GAC56206.1"/>
    <property type="molecule type" value="Genomic_DNA"/>
</dbReference>
<evidence type="ECO:0000313" key="2">
    <source>
        <dbReference type="EMBL" id="GAC56206.1"/>
    </source>
</evidence>
<keyword evidence="3" id="KW-1185">Reference proteome</keyword>
<evidence type="ECO:0000259" key="1">
    <source>
        <dbReference type="Pfam" id="PF11203"/>
    </source>
</evidence>
<dbReference type="RefSeq" id="WP_005935964.1">
    <property type="nucleotide sequence ID" value="NZ_ATVK01000041.1"/>
</dbReference>
<dbReference type="InterPro" id="IPR050051">
    <property type="entry name" value="EccE_dom"/>
</dbReference>
<evidence type="ECO:0000313" key="3">
    <source>
        <dbReference type="Proteomes" id="UP000053405"/>
    </source>
</evidence>
<dbReference type="eggNOG" id="ENOG50331Q0">
    <property type="taxonomic scope" value="Bacteria"/>
</dbReference>
<protein>
    <recommendedName>
        <fullName evidence="1">Type VII secretion system protein EccE domain-containing protein</fullName>
    </recommendedName>
</protein>
<dbReference type="Pfam" id="PF11203">
    <property type="entry name" value="EccE"/>
    <property type="match status" value="1"/>
</dbReference>
<sequence length="441" mass="46285">MSRFGTRRDRAASAPFDAPCDDGYLGVRHEHGTLLTVLAIHPGPARPTPLDRPWHGNGDHGLSWAALTQWMNRPESAATDVTVLTHGTSVGDDGPAGRAYRTLLGPLSVAADRTVHVAIRFAPLRHPDLVARHGHGSAAALRAALSATRRLAGLLRADGLAVTGLTAAELSGMAQRLHPGTTAVDMYAVEPPDPAELPEALEAIWRHSAAACTMLRWRPGEQGPTVRAVARIDDGPGVYLRGDLPPHWTPLSTAADKAAGTGPRRHRPRLTAAAPGLASAMLPISGAGVILGADDAGRPVAVRLTGPDVPVAEISGGPLTAQRIAVRLAALGLTAAVFTDRPQQWQPVIDAVDDRRLLHPAADGAAQILIDDRPDSRLGPLAEHTVLRVHRGQRETGHDAGVPGVHQNPANPSRAVLTGGGRRLAVELVTTPAENALLHRA</sequence>
<name>L7L616_9ACTN</name>
<dbReference type="Proteomes" id="UP000053405">
    <property type="component" value="Unassembled WGS sequence"/>
</dbReference>
<reference evidence="2 3" key="1">
    <citation type="submission" date="2012-12" db="EMBL/GenBank/DDBJ databases">
        <title>Whole genome shotgun sequence of Gordonia hirsuta NBRC 16056.</title>
        <authorList>
            <person name="Isaki-Nakamura S."/>
            <person name="Hosoyama A."/>
            <person name="Tsuchikane K."/>
            <person name="Katsumata H."/>
            <person name="Baba S."/>
            <person name="Yamazaki S."/>
            <person name="Fujita N."/>
        </authorList>
    </citation>
    <scope>NUCLEOTIDE SEQUENCE [LARGE SCALE GENOMIC DNA]</scope>
    <source>
        <strain evidence="2 3">NBRC 16056</strain>
    </source>
</reference>
<organism evidence="2 3">
    <name type="scientific">Gordonia hirsuta DSM 44140 = NBRC 16056</name>
    <dbReference type="NCBI Taxonomy" id="1121927"/>
    <lineage>
        <taxon>Bacteria</taxon>
        <taxon>Bacillati</taxon>
        <taxon>Actinomycetota</taxon>
        <taxon>Actinomycetes</taxon>
        <taxon>Mycobacteriales</taxon>
        <taxon>Gordoniaceae</taxon>
        <taxon>Gordonia</taxon>
    </lineage>
</organism>
<dbReference type="STRING" id="1121927.GOHSU_04_00750"/>
<feature type="domain" description="Type VII secretion system protein EccE" evidence="1">
    <location>
        <begin position="110"/>
        <end position="183"/>
    </location>
</feature>
<dbReference type="AlphaFoldDB" id="L7L616"/>
<proteinExistence type="predicted"/>
<dbReference type="OrthoDB" id="4152590at2"/>
<accession>L7L616</accession>
<gene>
    <name evidence="2" type="ORF">GOHSU_04_00750</name>
</gene>
<comment type="caution">
    <text evidence="2">The sequence shown here is derived from an EMBL/GenBank/DDBJ whole genome shotgun (WGS) entry which is preliminary data.</text>
</comment>